<dbReference type="InterPro" id="IPR006094">
    <property type="entry name" value="Oxid_FAD_bind_N"/>
</dbReference>
<dbReference type="Pfam" id="PF01565">
    <property type="entry name" value="FAD_binding_4"/>
    <property type="match status" value="1"/>
</dbReference>
<organism evidence="9 10">
    <name type="scientific">Medicago truncatula</name>
    <name type="common">Barrel medic</name>
    <name type="synonym">Medicago tribuloides</name>
    <dbReference type="NCBI Taxonomy" id="3880"/>
    <lineage>
        <taxon>Eukaryota</taxon>
        <taxon>Viridiplantae</taxon>
        <taxon>Streptophyta</taxon>
        <taxon>Embryophyta</taxon>
        <taxon>Tracheophyta</taxon>
        <taxon>Spermatophyta</taxon>
        <taxon>Magnoliopsida</taxon>
        <taxon>eudicotyledons</taxon>
        <taxon>Gunneridae</taxon>
        <taxon>Pentapetalae</taxon>
        <taxon>rosids</taxon>
        <taxon>fabids</taxon>
        <taxon>Fabales</taxon>
        <taxon>Fabaceae</taxon>
        <taxon>Papilionoideae</taxon>
        <taxon>50 kb inversion clade</taxon>
        <taxon>NPAAA clade</taxon>
        <taxon>Hologalegina</taxon>
        <taxon>IRL clade</taxon>
        <taxon>Trifolieae</taxon>
        <taxon>Medicago</taxon>
    </lineage>
</organism>
<proteinExistence type="inferred from homology"/>
<dbReference type="InterPro" id="IPR016169">
    <property type="entry name" value="FAD-bd_PCMH_sub2"/>
</dbReference>
<dbReference type="InterPro" id="IPR036318">
    <property type="entry name" value="FAD-bd_PCMH-like_sf"/>
</dbReference>
<feature type="domain" description="FAD-binding PCMH-type" evidence="8">
    <location>
        <begin position="98"/>
        <end position="272"/>
    </location>
</feature>
<evidence type="ECO:0000313" key="9">
    <source>
        <dbReference type="EMBL" id="RHN60693.1"/>
    </source>
</evidence>
<keyword evidence="3" id="KW-0285">Flavoprotein</keyword>
<evidence type="ECO:0000256" key="4">
    <source>
        <dbReference type="ARBA" id="ARBA00022729"/>
    </source>
</evidence>
<reference evidence="10" key="1">
    <citation type="journal article" date="2018" name="Nat. Plants">
        <title>Whole-genome landscape of Medicago truncatula symbiotic genes.</title>
        <authorList>
            <person name="Pecrix Y."/>
            <person name="Staton S.E."/>
            <person name="Sallet E."/>
            <person name="Lelandais-Briere C."/>
            <person name="Moreau S."/>
            <person name="Carrere S."/>
            <person name="Blein T."/>
            <person name="Jardinaud M.F."/>
            <person name="Latrasse D."/>
            <person name="Zouine M."/>
            <person name="Zahm M."/>
            <person name="Kreplak J."/>
            <person name="Mayjonade B."/>
            <person name="Satge C."/>
            <person name="Perez M."/>
            <person name="Cauet S."/>
            <person name="Marande W."/>
            <person name="Chantry-Darmon C."/>
            <person name="Lopez-Roques C."/>
            <person name="Bouchez O."/>
            <person name="Berard A."/>
            <person name="Debelle F."/>
            <person name="Munos S."/>
            <person name="Bendahmane A."/>
            <person name="Berges H."/>
            <person name="Niebel A."/>
            <person name="Buitink J."/>
            <person name="Frugier F."/>
            <person name="Benhamed M."/>
            <person name="Crespi M."/>
            <person name="Gouzy J."/>
            <person name="Gamas P."/>
        </authorList>
    </citation>
    <scope>NUCLEOTIDE SEQUENCE [LARGE SCALE GENOMIC DNA]</scope>
    <source>
        <strain evidence="10">cv. Jemalong A17</strain>
    </source>
</reference>
<gene>
    <name evidence="9" type="ORF">MtrunA17_Chr4g0028611</name>
</gene>
<dbReference type="GO" id="GO:1901696">
    <property type="term" value="P:cannabinoid biosynthetic process"/>
    <property type="evidence" value="ECO:0007669"/>
    <property type="project" value="UniProtKB-ARBA"/>
</dbReference>
<dbReference type="AlphaFoldDB" id="A0A396I7K4"/>
<evidence type="ECO:0000256" key="1">
    <source>
        <dbReference type="ARBA" id="ARBA00001974"/>
    </source>
</evidence>
<dbReference type="PANTHER" id="PTHR32448">
    <property type="entry name" value="OS08G0158400 PROTEIN"/>
    <property type="match status" value="1"/>
</dbReference>
<dbReference type="SUPFAM" id="SSF56176">
    <property type="entry name" value="FAD-binding/transporter-associated domain-like"/>
    <property type="match status" value="1"/>
</dbReference>
<comment type="cofactor">
    <cofactor evidence="1">
        <name>FAD</name>
        <dbReference type="ChEBI" id="CHEBI:57692"/>
    </cofactor>
</comment>
<name>A0A396I7K4_MEDTR</name>
<dbReference type="EC" id="1.3.3.8" evidence="9"/>
<dbReference type="FunFam" id="3.30.43.10:FF:000004">
    <property type="entry name" value="Berberine bridge enzyme-like 15"/>
    <property type="match status" value="1"/>
</dbReference>
<dbReference type="Gene3D" id="3.40.462.20">
    <property type="match status" value="1"/>
</dbReference>
<comment type="caution">
    <text evidence="9">The sequence shown here is derived from an EMBL/GenBank/DDBJ whole genome shotgun (WGS) entry which is preliminary data.</text>
</comment>
<dbReference type="GO" id="GO:0071949">
    <property type="term" value="F:FAD binding"/>
    <property type="evidence" value="ECO:0007669"/>
    <property type="project" value="InterPro"/>
</dbReference>
<evidence type="ECO:0000256" key="5">
    <source>
        <dbReference type="ARBA" id="ARBA00022827"/>
    </source>
</evidence>
<keyword evidence="7" id="KW-0325">Glycoprotein</keyword>
<dbReference type="InterPro" id="IPR012951">
    <property type="entry name" value="BBE"/>
</dbReference>
<protein>
    <submittedName>
        <fullName evidence="9">Putative tetrahydroberberine oxidase</fullName>
        <ecNumber evidence="9">1.3.3.8</ecNumber>
    </submittedName>
</protein>
<dbReference type="Gramene" id="rna23047">
    <property type="protein sequence ID" value="RHN60693.1"/>
    <property type="gene ID" value="gene23047"/>
</dbReference>
<evidence type="ECO:0000259" key="8">
    <source>
        <dbReference type="PROSITE" id="PS51387"/>
    </source>
</evidence>
<dbReference type="GO" id="GO:0050328">
    <property type="term" value="F:tetrahydroberberine oxidase activity"/>
    <property type="evidence" value="ECO:0007669"/>
    <property type="project" value="UniProtKB-EC"/>
</dbReference>
<evidence type="ECO:0000256" key="7">
    <source>
        <dbReference type="ARBA" id="ARBA00023180"/>
    </source>
</evidence>
<sequence>MHQYIYIEFNDTQRFTKNYKPRCYHSIETMGKLSFLFITLTIVMSISTTTSQSPFQNFLNCFSQSLNSSISDIIYTPNNISFSTILNMKIQNKRFKTTTPKPLAIITAKDDSHVQATIQCLKSNKIQIRIRSGGHDFEGFSYVSDVPFVIIDLLHLNSVDVNLQEETAWVESGATLGKLYYTIGKKNNSLAFPSGVCFSVGAGGHFSGGGYGNMMRKFGLSVDNIIDAKIVDVNGNILDRKSMGEDLFWAIRGGGGASYGVILSWKLKLVQVTSQVTVFNVKRNVNENVTDVVYKWQLIAPKLHKDLFIRLQFNVVHIGQKIVQVSFIGQFLGTIERLLPLVNESFPELGLKKSDCFSMPWVNSTLFWYDKPIGTPLEVLLDEPKDPQPTYIKGQSDYVKKPIPKEIIECIWELIIKGESLLMQWNPYGGRMEEILPSETPFPHRAGNLFLILYYNNWINESSQAIERHVNFSRSVYEFMTPYVSNSPREAFLNYRDGDIGANHPSNVTKMDIARTYGSKFFKGNFERLVSVKTKVDPENFFRFEQSIPTRS</sequence>
<evidence type="ECO:0000256" key="6">
    <source>
        <dbReference type="ARBA" id="ARBA00023157"/>
    </source>
</evidence>
<accession>A0A396I7K4</accession>
<evidence type="ECO:0000313" key="10">
    <source>
        <dbReference type="Proteomes" id="UP000265566"/>
    </source>
</evidence>
<dbReference type="InterPro" id="IPR016166">
    <property type="entry name" value="FAD-bd_PCMH"/>
</dbReference>
<keyword evidence="4" id="KW-0732">Signal</keyword>
<keyword evidence="9" id="KW-0560">Oxidoreductase</keyword>
<comment type="similarity">
    <text evidence="2">Belongs to the oxygen-dependent FAD-linked oxidoreductase family.</text>
</comment>
<evidence type="ECO:0000256" key="3">
    <source>
        <dbReference type="ARBA" id="ARBA00022630"/>
    </source>
</evidence>
<evidence type="ECO:0000256" key="2">
    <source>
        <dbReference type="ARBA" id="ARBA00005466"/>
    </source>
</evidence>
<dbReference type="Gene3D" id="3.30.465.10">
    <property type="match status" value="1"/>
</dbReference>
<dbReference type="Gene3D" id="3.30.43.10">
    <property type="entry name" value="Uridine Diphospho-n-acetylenolpyruvylglucosamine Reductase, domain 2"/>
    <property type="match status" value="1"/>
</dbReference>
<dbReference type="EMBL" id="PSQE01000004">
    <property type="protein sequence ID" value="RHN60693.1"/>
    <property type="molecule type" value="Genomic_DNA"/>
</dbReference>
<keyword evidence="6" id="KW-1015">Disulfide bond</keyword>
<dbReference type="Proteomes" id="UP000265566">
    <property type="component" value="Chromosome 4"/>
</dbReference>
<dbReference type="InterPro" id="IPR016167">
    <property type="entry name" value="FAD-bd_PCMH_sub1"/>
</dbReference>
<keyword evidence="5" id="KW-0274">FAD</keyword>
<dbReference type="Pfam" id="PF08031">
    <property type="entry name" value="BBE"/>
    <property type="match status" value="1"/>
</dbReference>
<dbReference type="PROSITE" id="PS51387">
    <property type="entry name" value="FAD_PCMH"/>
    <property type="match status" value="1"/>
</dbReference>